<keyword evidence="3" id="KW-1185">Reference proteome</keyword>
<feature type="region of interest" description="Disordered" evidence="1">
    <location>
        <begin position="211"/>
        <end position="231"/>
    </location>
</feature>
<dbReference type="PANTHER" id="PTHR35079:SF1">
    <property type="entry name" value="LUNG ADENOMA SUSCEPTIBILITY PROTEIN 2"/>
    <property type="match status" value="1"/>
</dbReference>
<gene>
    <name evidence="2" type="ORF">PODLI_1B016859</name>
</gene>
<name>A0AA35L1T2_9SAUR</name>
<feature type="compositionally biased region" description="Polar residues" evidence="1">
    <location>
        <begin position="301"/>
        <end position="310"/>
    </location>
</feature>
<dbReference type="EMBL" id="OX395136">
    <property type="protein sequence ID" value="CAI5787789.1"/>
    <property type="molecule type" value="Genomic_DNA"/>
</dbReference>
<dbReference type="AlphaFoldDB" id="A0AA35L1T2"/>
<dbReference type="InterPro" id="IPR052679">
    <property type="entry name" value="Cell_Prolif_Regulator"/>
</dbReference>
<dbReference type="PANTHER" id="PTHR35079">
    <property type="entry name" value="LUNG ADENOMA SUSCEPTIBILITY PROTEIN 2"/>
    <property type="match status" value="1"/>
</dbReference>
<feature type="region of interest" description="Disordered" evidence="1">
    <location>
        <begin position="301"/>
        <end position="320"/>
    </location>
</feature>
<organism evidence="2 3">
    <name type="scientific">Podarcis lilfordi</name>
    <name type="common">Lilford's wall lizard</name>
    <dbReference type="NCBI Taxonomy" id="74358"/>
    <lineage>
        <taxon>Eukaryota</taxon>
        <taxon>Metazoa</taxon>
        <taxon>Chordata</taxon>
        <taxon>Craniata</taxon>
        <taxon>Vertebrata</taxon>
        <taxon>Euteleostomi</taxon>
        <taxon>Lepidosauria</taxon>
        <taxon>Squamata</taxon>
        <taxon>Bifurcata</taxon>
        <taxon>Unidentata</taxon>
        <taxon>Episquamata</taxon>
        <taxon>Laterata</taxon>
        <taxon>Lacertibaenia</taxon>
        <taxon>Lacertidae</taxon>
        <taxon>Podarcis</taxon>
    </lineage>
</organism>
<evidence type="ECO:0000256" key="1">
    <source>
        <dbReference type="SAM" id="MobiDB-lite"/>
    </source>
</evidence>
<protein>
    <recommendedName>
        <fullName evidence="4">Lung adenoma susceptibility protein 2</fullName>
    </recommendedName>
</protein>
<reference evidence="2" key="1">
    <citation type="submission" date="2022-12" db="EMBL/GenBank/DDBJ databases">
        <authorList>
            <person name="Alioto T."/>
            <person name="Alioto T."/>
            <person name="Gomez Garrido J."/>
        </authorList>
    </citation>
    <scope>NUCLEOTIDE SEQUENCE</scope>
</reference>
<evidence type="ECO:0000313" key="2">
    <source>
        <dbReference type="EMBL" id="CAI5787789.1"/>
    </source>
</evidence>
<feature type="region of interest" description="Disordered" evidence="1">
    <location>
        <begin position="329"/>
        <end position="357"/>
    </location>
</feature>
<evidence type="ECO:0008006" key="4">
    <source>
        <dbReference type="Google" id="ProtNLM"/>
    </source>
</evidence>
<evidence type="ECO:0000313" key="3">
    <source>
        <dbReference type="Proteomes" id="UP001178461"/>
    </source>
</evidence>
<sequence>MRGGARPQRWSMRSGALTAPFWEEAAFFFPFQTFCGREEEAPTEAETCLAVPGIQFDCSLSNSSCSLKSHSSIQYKDRLYRSASQALEAYIEDFDLSLASPEVRPGKICITQSTRKDLRSSEDSFKRKYALEKFEQQAILGSVVPHLRRKNVYDTDMLSLTTDDLLAFPADGSLPFIHAAALRPVPQSINQNRKSLTASASCAHQASSFGNEKVSNFPENPGSPSYQHSSRNVNAQHRFHRYDSGHSVKDHLMEEDNSESVFHKNYPRWLTSQKSDLSVSGISSIPSFKYPVWLKSHNLLPESSNESSTWAPGGEDGTTFLENSKTLMRSQNDVERSNHPGRSGHNDLLGQQHEHEVQRNCHYDVPSAYFTPQGLKHRHSFTDEGTDLILQKTRGTQETSADELTNALKNDGSPCTVDMLEAERSWDNVPIGLKTPVPVCCDEETFPQNPKAGIVNEFLEDCLKNVGQFQEDTFSGGNHHGPVEALKLMLFNLQAVQHSFNQNKTAGQKEELKKTFVDEDVEFKLHDHDIIPVKSLQRALHHLSRLKGLVDDTSGEE</sequence>
<dbReference type="Proteomes" id="UP001178461">
    <property type="component" value="Chromosome 11"/>
</dbReference>
<proteinExistence type="predicted"/>
<accession>A0AA35L1T2</accession>